<sequence length="61" mass="7080">MFVLSRVVVGLARQKKEQKQGNAFFVLIIPYWTFMYSPSIRAIEDVRAGGRAVSHRDFWCC</sequence>
<reference evidence="2 3" key="1">
    <citation type="submission" date="2016-10" db="EMBL/GenBank/DDBJ databases">
        <title>Comparative genome analysis of multiple Pseudomonas spp. focuses on biocontrol and plant growth promoting traits.</title>
        <authorList>
            <person name="Tao X.-Y."/>
            <person name="Taylor C.G."/>
        </authorList>
    </citation>
    <scope>NUCLEOTIDE SEQUENCE [LARGE SCALE GENOMIC DNA]</scope>
    <source>
        <strain evidence="2 3">38D4</strain>
    </source>
</reference>
<protein>
    <submittedName>
        <fullName evidence="2">Uncharacterized protein</fullName>
    </submittedName>
</protein>
<keyword evidence="1" id="KW-0472">Membrane</keyword>
<dbReference type="EMBL" id="MOBO01000006">
    <property type="protein sequence ID" value="RON40559.1"/>
    <property type="molecule type" value="Genomic_DNA"/>
</dbReference>
<evidence type="ECO:0000313" key="2">
    <source>
        <dbReference type="EMBL" id="RON40559.1"/>
    </source>
</evidence>
<proteinExistence type="predicted"/>
<comment type="caution">
    <text evidence="2">The sequence shown here is derived from an EMBL/GenBank/DDBJ whole genome shotgun (WGS) entry which is preliminary data.</text>
</comment>
<evidence type="ECO:0000256" key="1">
    <source>
        <dbReference type="SAM" id="Phobius"/>
    </source>
</evidence>
<dbReference type="Proteomes" id="UP000286351">
    <property type="component" value="Unassembled WGS sequence"/>
</dbReference>
<keyword evidence="1" id="KW-0812">Transmembrane</keyword>
<accession>A0A423JS95</accession>
<keyword evidence="1" id="KW-1133">Transmembrane helix</keyword>
<dbReference type="AlphaFoldDB" id="A0A423JS95"/>
<feature type="transmembrane region" description="Helical" evidence="1">
    <location>
        <begin position="21"/>
        <end position="37"/>
    </location>
</feature>
<gene>
    <name evidence="2" type="ORF">BK664_08340</name>
</gene>
<name>A0A423JS95_9PSED</name>
<evidence type="ECO:0000313" key="3">
    <source>
        <dbReference type="Proteomes" id="UP000286351"/>
    </source>
</evidence>
<organism evidence="2 3">
    <name type="scientific">Pseudomonas brassicacearum</name>
    <dbReference type="NCBI Taxonomy" id="930166"/>
    <lineage>
        <taxon>Bacteria</taxon>
        <taxon>Pseudomonadati</taxon>
        <taxon>Pseudomonadota</taxon>
        <taxon>Gammaproteobacteria</taxon>
        <taxon>Pseudomonadales</taxon>
        <taxon>Pseudomonadaceae</taxon>
        <taxon>Pseudomonas</taxon>
    </lineage>
</organism>